<proteinExistence type="predicted"/>
<reference evidence="1" key="2">
    <citation type="journal article" date="2022" name="New Phytol.">
        <title>Evolutionary transition to the ectomycorrhizal habit in the genomes of a hyperdiverse lineage of mushroom-forming fungi.</title>
        <authorList>
            <person name="Looney B."/>
            <person name="Miyauchi S."/>
            <person name="Morin E."/>
            <person name="Drula E."/>
            <person name="Courty P.E."/>
            <person name="Kohler A."/>
            <person name="Kuo A."/>
            <person name="LaButti K."/>
            <person name="Pangilinan J."/>
            <person name="Lipzen A."/>
            <person name="Riley R."/>
            <person name="Andreopoulos W."/>
            <person name="He G."/>
            <person name="Johnson J."/>
            <person name="Nolan M."/>
            <person name="Tritt A."/>
            <person name="Barry K.W."/>
            <person name="Grigoriev I.V."/>
            <person name="Nagy L.G."/>
            <person name="Hibbett D."/>
            <person name="Henrissat B."/>
            <person name="Matheny P.B."/>
            <person name="Labbe J."/>
            <person name="Martin F.M."/>
        </authorList>
    </citation>
    <scope>NUCLEOTIDE SEQUENCE</scope>
    <source>
        <strain evidence="1">EC-137</strain>
    </source>
</reference>
<gene>
    <name evidence="1" type="ORF">K488DRAFT_86369</name>
</gene>
<comment type="caution">
    <text evidence="1">The sequence shown here is derived from an EMBL/GenBank/DDBJ whole genome shotgun (WGS) entry which is preliminary data.</text>
</comment>
<dbReference type="Proteomes" id="UP000814128">
    <property type="component" value="Unassembled WGS sequence"/>
</dbReference>
<sequence length="221" mass="25175">MFTVSTIHWVTGVVFIGQFATESILCSAFQDDTTVLLIPSNIQLINFLISDSIVSWRAWVIWERRKWILAVFGCFIFINSGASVVNLISDIDAEHLPQLLSADFGLLVLAVSALNNLWATSLTAYKIWQRRRDFELHELRHSFLGLKALVLLTESGIIYTFIWLFFLAAEFDLLGSQLFGVCVQKSIVQITAIYPTLIILLIFLERTTETMPQFERKNLPV</sequence>
<keyword evidence="2" id="KW-1185">Reference proteome</keyword>
<dbReference type="EMBL" id="MU273563">
    <property type="protein sequence ID" value="KAI0031930.1"/>
    <property type="molecule type" value="Genomic_DNA"/>
</dbReference>
<evidence type="ECO:0000313" key="1">
    <source>
        <dbReference type="EMBL" id="KAI0031930.1"/>
    </source>
</evidence>
<reference evidence="1" key="1">
    <citation type="submission" date="2021-02" db="EMBL/GenBank/DDBJ databases">
        <authorList>
            <consortium name="DOE Joint Genome Institute"/>
            <person name="Ahrendt S."/>
            <person name="Looney B.P."/>
            <person name="Miyauchi S."/>
            <person name="Morin E."/>
            <person name="Drula E."/>
            <person name="Courty P.E."/>
            <person name="Chicoki N."/>
            <person name="Fauchery L."/>
            <person name="Kohler A."/>
            <person name="Kuo A."/>
            <person name="Labutti K."/>
            <person name="Pangilinan J."/>
            <person name="Lipzen A."/>
            <person name="Riley R."/>
            <person name="Andreopoulos W."/>
            <person name="He G."/>
            <person name="Johnson J."/>
            <person name="Barry K.W."/>
            <person name="Grigoriev I.V."/>
            <person name="Nagy L."/>
            <person name="Hibbett D."/>
            <person name="Henrissat B."/>
            <person name="Matheny P.B."/>
            <person name="Labbe J."/>
            <person name="Martin F."/>
        </authorList>
    </citation>
    <scope>NUCLEOTIDE SEQUENCE</scope>
    <source>
        <strain evidence="1">EC-137</strain>
    </source>
</reference>
<name>A0ACB8QJW8_9AGAM</name>
<protein>
    <submittedName>
        <fullName evidence="1">Uncharacterized protein</fullName>
    </submittedName>
</protein>
<evidence type="ECO:0000313" key="2">
    <source>
        <dbReference type="Proteomes" id="UP000814128"/>
    </source>
</evidence>
<accession>A0ACB8QJW8</accession>
<organism evidence="1 2">
    <name type="scientific">Vararia minispora EC-137</name>
    <dbReference type="NCBI Taxonomy" id="1314806"/>
    <lineage>
        <taxon>Eukaryota</taxon>
        <taxon>Fungi</taxon>
        <taxon>Dikarya</taxon>
        <taxon>Basidiomycota</taxon>
        <taxon>Agaricomycotina</taxon>
        <taxon>Agaricomycetes</taxon>
        <taxon>Russulales</taxon>
        <taxon>Lachnocladiaceae</taxon>
        <taxon>Vararia</taxon>
    </lineage>
</organism>